<accession>A0A517ZS20</accession>
<organism evidence="1 2">
    <name type="scientific">Symmachiella dynata</name>
    <dbReference type="NCBI Taxonomy" id="2527995"/>
    <lineage>
        <taxon>Bacteria</taxon>
        <taxon>Pseudomonadati</taxon>
        <taxon>Planctomycetota</taxon>
        <taxon>Planctomycetia</taxon>
        <taxon>Planctomycetales</taxon>
        <taxon>Planctomycetaceae</taxon>
        <taxon>Symmachiella</taxon>
    </lineage>
</organism>
<gene>
    <name evidence="1" type="ORF">Mal52_37340</name>
</gene>
<dbReference type="AlphaFoldDB" id="A0A517ZS20"/>
<protein>
    <submittedName>
        <fullName evidence="1">Uncharacterized protein</fullName>
    </submittedName>
</protein>
<proteinExistence type="predicted"/>
<dbReference type="KEGG" id="sdyn:Mal52_37340"/>
<reference evidence="1 2" key="1">
    <citation type="submission" date="2019-02" db="EMBL/GenBank/DDBJ databases">
        <title>Deep-cultivation of Planctomycetes and their phenomic and genomic characterization uncovers novel biology.</title>
        <authorList>
            <person name="Wiegand S."/>
            <person name="Jogler M."/>
            <person name="Boedeker C."/>
            <person name="Pinto D."/>
            <person name="Vollmers J."/>
            <person name="Rivas-Marin E."/>
            <person name="Kohn T."/>
            <person name="Peeters S.H."/>
            <person name="Heuer A."/>
            <person name="Rast P."/>
            <person name="Oberbeckmann S."/>
            <person name="Bunk B."/>
            <person name="Jeske O."/>
            <person name="Meyerdierks A."/>
            <person name="Storesund J.E."/>
            <person name="Kallscheuer N."/>
            <person name="Luecker S."/>
            <person name="Lage O.M."/>
            <person name="Pohl T."/>
            <person name="Merkel B.J."/>
            <person name="Hornburger P."/>
            <person name="Mueller R.-W."/>
            <person name="Bruemmer F."/>
            <person name="Labrenz M."/>
            <person name="Spormann A.M."/>
            <person name="Op den Camp H."/>
            <person name="Overmann J."/>
            <person name="Amann R."/>
            <person name="Jetten M.S.M."/>
            <person name="Mascher T."/>
            <person name="Medema M.H."/>
            <person name="Devos D.P."/>
            <person name="Kaster A.-K."/>
            <person name="Ovreas L."/>
            <person name="Rohde M."/>
            <person name="Galperin M.Y."/>
            <person name="Jogler C."/>
        </authorList>
    </citation>
    <scope>NUCLEOTIDE SEQUENCE [LARGE SCALE GENOMIC DNA]</scope>
    <source>
        <strain evidence="1 2">Mal52</strain>
    </source>
</reference>
<evidence type="ECO:0000313" key="2">
    <source>
        <dbReference type="Proteomes" id="UP000319383"/>
    </source>
</evidence>
<dbReference type="Proteomes" id="UP000319383">
    <property type="component" value="Chromosome"/>
</dbReference>
<dbReference type="EMBL" id="CP036276">
    <property type="protein sequence ID" value="QDU45243.1"/>
    <property type="molecule type" value="Genomic_DNA"/>
</dbReference>
<sequence length="47" mass="5432">MIEQQCDDCLKITTLQELRGFAQYSCNSCLFTGSFFNTALFSQWRSV</sequence>
<evidence type="ECO:0000313" key="1">
    <source>
        <dbReference type="EMBL" id="QDU45243.1"/>
    </source>
</evidence>
<name>A0A517ZS20_9PLAN</name>
<keyword evidence="2" id="KW-1185">Reference proteome</keyword>